<proteinExistence type="predicted"/>
<name>A0A165R5N3_9AGAM</name>
<evidence type="ECO:0000313" key="1">
    <source>
        <dbReference type="EMBL" id="KZT23343.1"/>
    </source>
</evidence>
<protein>
    <recommendedName>
        <fullName evidence="3">F-box domain-containing protein</fullName>
    </recommendedName>
</protein>
<sequence length="452" mass="50788">MSTSTTVSPIHRLPVELLDAILVLAEENAREMAEEGEHPPLSWMKIGHVCCLWRQVVDSNTTIWNDIVAVNPEATRFLLKKAKRPTVRLEIAEDYNEKKKDELFAMLQERSQNVVSLDVMLPVDLWMVLWDEEATSSTIKLDSVETLVLRSPMSINRIILEGGRCPFVVPLLKTLSIVGIPLPSIRTILSPRLENLHAYGGPLVFPKNVQESLEVTPSLEYLVLDIPVWGNPVAKNVHLPNLQHLELYISSSVGAALFDWLNIPVVQSLELKIRCTTVDEVEDIFMAISPSLNRWAALGEFTRCAVYQESLKSIRITLDDSTSSTCSGRQLQLVLKEYRVGKEGGFLETVADALGPMLMPINHLEIREMAPSTPESVGLKRSLTGLTFWKMTYGSEGPRFSLLKSVTLNNLRFRSVRLDSSKEDFLSILLRFCQHLQSEKNIKTLTVRSAAD</sequence>
<organism evidence="1 2">
    <name type="scientific">Neolentinus lepideus HHB14362 ss-1</name>
    <dbReference type="NCBI Taxonomy" id="1314782"/>
    <lineage>
        <taxon>Eukaryota</taxon>
        <taxon>Fungi</taxon>
        <taxon>Dikarya</taxon>
        <taxon>Basidiomycota</taxon>
        <taxon>Agaricomycotina</taxon>
        <taxon>Agaricomycetes</taxon>
        <taxon>Gloeophyllales</taxon>
        <taxon>Gloeophyllaceae</taxon>
        <taxon>Neolentinus</taxon>
    </lineage>
</organism>
<dbReference type="Proteomes" id="UP000076761">
    <property type="component" value="Unassembled WGS sequence"/>
</dbReference>
<dbReference type="EMBL" id="KV425586">
    <property type="protein sequence ID" value="KZT23343.1"/>
    <property type="molecule type" value="Genomic_DNA"/>
</dbReference>
<keyword evidence="2" id="KW-1185">Reference proteome</keyword>
<dbReference type="InParanoid" id="A0A165R5N3"/>
<reference evidence="1 2" key="1">
    <citation type="journal article" date="2016" name="Mol. Biol. Evol.">
        <title>Comparative Genomics of Early-Diverging Mushroom-Forming Fungi Provides Insights into the Origins of Lignocellulose Decay Capabilities.</title>
        <authorList>
            <person name="Nagy L.G."/>
            <person name="Riley R."/>
            <person name="Tritt A."/>
            <person name="Adam C."/>
            <person name="Daum C."/>
            <person name="Floudas D."/>
            <person name="Sun H."/>
            <person name="Yadav J.S."/>
            <person name="Pangilinan J."/>
            <person name="Larsson K.H."/>
            <person name="Matsuura K."/>
            <person name="Barry K."/>
            <person name="Labutti K."/>
            <person name="Kuo R."/>
            <person name="Ohm R.A."/>
            <person name="Bhattacharya S.S."/>
            <person name="Shirouzu T."/>
            <person name="Yoshinaga Y."/>
            <person name="Martin F.M."/>
            <person name="Grigoriev I.V."/>
            <person name="Hibbett D.S."/>
        </authorList>
    </citation>
    <scope>NUCLEOTIDE SEQUENCE [LARGE SCALE GENOMIC DNA]</scope>
    <source>
        <strain evidence="1 2">HHB14362 ss-1</strain>
    </source>
</reference>
<dbReference type="OrthoDB" id="3365698at2759"/>
<dbReference type="AlphaFoldDB" id="A0A165R5N3"/>
<evidence type="ECO:0000313" key="2">
    <source>
        <dbReference type="Proteomes" id="UP000076761"/>
    </source>
</evidence>
<evidence type="ECO:0008006" key="3">
    <source>
        <dbReference type="Google" id="ProtNLM"/>
    </source>
</evidence>
<gene>
    <name evidence="1" type="ORF">NEOLEDRAFT_1243325</name>
</gene>
<accession>A0A165R5N3</accession>